<evidence type="ECO:0000313" key="2">
    <source>
        <dbReference type="Proteomes" id="UP001211907"/>
    </source>
</evidence>
<keyword evidence="2" id="KW-1185">Reference proteome</keyword>
<reference evidence="1" key="1">
    <citation type="submission" date="2020-05" db="EMBL/GenBank/DDBJ databases">
        <title>Phylogenomic resolution of chytrid fungi.</title>
        <authorList>
            <person name="Stajich J.E."/>
            <person name="Amses K."/>
            <person name="Simmons R."/>
            <person name="Seto K."/>
            <person name="Myers J."/>
            <person name="Bonds A."/>
            <person name="Quandt C.A."/>
            <person name="Barry K."/>
            <person name="Liu P."/>
            <person name="Grigoriev I."/>
            <person name="Longcore J.E."/>
            <person name="James T.Y."/>
        </authorList>
    </citation>
    <scope>NUCLEOTIDE SEQUENCE</scope>
    <source>
        <strain evidence="1">JEL0513</strain>
    </source>
</reference>
<name>A0AAD5SPA3_9FUNG</name>
<proteinExistence type="predicted"/>
<accession>A0AAD5SPA3</accession>
<feature type="non-terminal residue" evidence="1">
    <location>
        <position position="76"/>
    </location>
</feature>
<comment type="caution">
    <text evidence="1">The sequence shown here is derived from an EMBL/GenBank/DDBJ whole genome shotgun (WGS) entry which is preliminary data.</text>
</comment>
<dbReference type="EMBL" id="JADGJH010003643">
    <property type="protein sequence ID" value="KAJ3089653.1"/>
    <property type="molecule type" value="Genomic_DNA"/>
</dbReference>
<sequence length="76" mass="7493">MTAGTPAVLAIRSPETPTTLVVMPAEPPAAEPPATASPVVDAVVSAAAAAESATVGPEQFQPGVYGAFPNSQASLY</sequence>
<organism evidence="1 2">
    <name type="scientific">Physocladia obscura</name>
    <dbReference type="NCBI Taxonomy" id="109957"/>
    <lineage>
        <taxon>Eukaryota</taxon>
        <taxon>Fungi</taxon>
        <taxon>Fungi incertae sedis</taxon>
        <taxon>Chytridiomycota</taxon>
        <taxon>Chytridiomycota incertae sedis</taxon>
        <taxon>Chytridiomycetes</taxon>
        <taxon>Chytridiales</taxon>
        <taxon>Chytriomycetaceae</taxon>
        <taxon>Physocladia</taxon>
    </lineage>
</organism>
<dbReference type="AlphaFoldDB" id="A0AAD5SPA3"/>
<gene>
    <name evidence="1" type="ORF">HK100_007694</name>
</gene>
<protein>
    <submittedName>
        <fullName evidence="1">Uncharacterized protein</fullName>
    </submittedName>
</protein>
<evidence type="ECO:0000313" key="1">
    <source>
        <dbReference type="EMBL" id="KAJ3089653.1"/>
    </source>
</evidence>
<dbReference type="Proteomes" id="UP001211907">
    <property type="component" value="Unassembled WGS sequence"/>
</dbReference>